<dbReference type="RefSeq" id="WP_063154206.1">
    <property type="nucleotide sequence ID" value="NZ_FJZI01000001.1"/>
</dbReference>
<feature type="transmembrane region" description="Helical" evidence="1">
    <location>
        <begin position="78"/>
        <end position="98"/>
    </location>
</feature>
<accession>A0A822WN84</accession>
<proteinExistence type="predicted"/>
<comment type="caution">
    <text evidence="2">The sequence shown here is derived from an EMBL/GenBank/DDBJ whole genome shotgun (WGS) entry which is preliminary data.</text>
</comment>
<evidence type="ECO:0000313" key="2">
    <source>
        <dbReference type="EMBL" id="CZX10505.1"/>
    </source>
</evidence>
<keyword evidence="1" id="KW-1133">Transmembrane helix</keyword>
<gene>
    <name evidence="2" type="primary">yidI</name>
    <name evidence="2" type="ORF">SAMEA2273372_00688</name>
</gene>
<evidence type="ECO:0000313" key="3">
    <source>
        <dbReference type="Proteomes" id="UP000076063"/>
    </source>
</evidence>
<protein>
    <submittedName>
        <fullName evidence="2">Inner membrane protein yidI</fullName>
    </submittedName>
</protein>
<dbReference type="EMBL" id="FJZI01000001">
    <property type="protein sequence ID" value="CZX10505.1"/>
    <property type="molecule type" value="Genomic_DNA"/>
</dbReference>
<sequence>MEILLRNKFSSVGMLLGVIALLLSLVQFTFGPFSTKSTALEIVVAEKVSAIKKGIIAGIKGEQPTIEAKKKAVDIDSILINSGIILSVVALGLAFTAGMRKENRWGVSGALFFSGATLAFHAVLLAFGLIVAVLLLLVVISVVTGSTLF</sequence>
<reference evidence="2 3" key="1">
    <citation type="submission" date="2016-03" db="EMBL/GenBank/DDBJ databases">
        <authorList>
            <consortium name="Pathogen Informatics"/>
        </authorList>
    </citation>
    <scope>NUCLEOTIDE SEQUENCE [LARGE SCALE GENOMIC DNA]</scope>
    <source>
        <strain evidence="3">e1527</strain>
    </source>
</reference>
<dbReference type="Proteomes" id="UP000076063">
    <property type="component" value="Unassembled WGS sequence"/>
</dbReference>
<organism evidence="2 3">
    <name type="scientific">Enterobacter bugandensis</name>
    <dbReference type="NCBI Taxonomy" id="881260"/>
    <lineage>
        <taxon>Bacteria</taxon>
        <taxon>Pseudomonadati</taxon>
        <taxon>Pseudomonadota</taxon>
        <taxon>Gammaproteobacteria</taxon>
        <taxon>Enterobacterales</taxon>
        <taxon>Enterobacteriaceae</taxon>
        <taxon>Enterobacter</taxon>
    </lineage>
</organism>
<feature type="transmembrane region" description="Helical" evidence="1">
    <location>
        <begin position="12"/>
        <end position="30"/>
    </location>
</feature>
<evidence type="ECO:0000256" key="1">
    <source>
        <dbReference type="SAM" id="Phobius"/>
    </source>
</evidence>
<keyword evidence="1" id="KW-0812">Transmembrane</keyword>
<keyword evidence="1" id="KW-0472">Membrane</keyword>
<name>A0A822WN84_9ENTR</name>
<dbReference type="AlphaFoldDB" id="A0A822WN84"/>
<feature type="transmembrane region" description="Helical" evidence="1">
    <location>
        <begin position="110"/>
        <end position="143"/>
    </location>
</feature>